<protein>
    <submittedName>
        <fullName evidence="1">Uncharacterized protein</fullName>
    </submittedName>
</protein>
<dbReference type="EMBL" id="MU069491">
    <property type="protein sequence ID" value="KAF5841219.1"/>
    <property type="molecule type" value="Genomic_DNA"/>
</dbReference>
<keyword evidence="2" id="KW-1185">Reference proteome</keyword>
<evidence type="ECO:0000313" key="1">
    <source>
        <dbReference type="EMBL" id="KAF5841219.1"/>
    </source>
</evidence>
<name>A0ABQ7H2Y2_DUNSA</name>
<reference evidence="1" key="1">
    <citation type="submission" date="2017-08" db="EMBL/GenBank/DDBJ databases">
        <authorList>
            <person name="Polle J.E."/>
            <person name="Barry K."/>
            <person name="Cushman J."/>
            <person name="Schmutz J."/>
            <person name="Tran D."/>
            <person name="Hathwaick L.T."/>
            <person name="Yim W.C."/>
            <person name="Jenkins J."/>
            <person name="Mckie-Krisberg Z.M."/>
            <person name="Prochnik S."/>
            <person name="Lindquist E."/>
            <person name="Dockter R.B."/>
            <person name="Adam C."/>
            <person name="Molina H."/>
            <person name="Bunkerborg J."/>
            <person name="Jin E."/>
            <person name="Buchheim M."/>
            <person name="Magnuson J."/>
        </authorList>
    </citation>
    <scope>NUCLEOTIDE SEQUENCE</scope>
    <source>
        <strain evidence="1">CCAP 19/18</strain>
    </source>
</reference>
<accession>A0ABQ7H2Y2</accession>
<sequence length="141" mass="15736">MAGSLPSSPQAGAGGCDAQDVHIVWVSEYHTSKHCFRCGAETTALIVGREGRQHRSTRLRACAQCSSKLQERRNARAARGQPQQPRKDATAAMRPWTVDRDVQGAFNIAYIGLAWLMKHPRPYHLSTPDVQERWRALGWVS</sequence>
<dbReference type="EMBL" id="MU069491">
    <property type="protein sequence ID" value="KAF5841221.1"/>
    <property type="molecule type" value="Genomic_DNA"/>
</dbReference>
<proteinExistence type="predicted"/>
<reference evidence="1" key="2">
    <citation type="submission" date="2020-06" db="EMBL/GenBank/DDBJ databases">
        <authorList>
            <consortium name="DOE Joint Genome Institute"/>
            <person name="Calhoun S."/>
            <person name="Polle J.E."/>
            <person name="Mckie-Krisberg Z."/>
            <person name="Prochnik S."/>
            <person name="Neofotis P."/>
            <person name="Yim W.C."/>
            <person name="Hathwaik L.T."/>
            <person name="Jenkins J."/>
            <person name="Molina H."/>
            <person name="Bunkenborg J."/>
            <person name="Grigoriev I.V."/>
            <person name="Barry K."/>
            <person name="Schmutz J."/>
            <person name="Jin E."/>
            <person name="Cushman J.C."/>
            <person name="Magnuson J.K."/>
        </authorList>
    </citation>
    <scope>NUCLEOTIDE SEQUENCE</scope>
    <source>
        <strain evidence="1">CCAP 19/18</strain>
    </source>
</reference>
<dbReference type="Proteomes" id="UP000815325">
    <property type="component" value="Unassembled WGS sequence"/>
</dbReference>
<organism evidence="1 2">
    <name type="scientific">Dunaliella salina</name>
    <name type="common">Green alga</name>
    <name type="synonym">Protococcus salinus</name>
    <dbReference type="NCBI Taxonomy" id="3046"/>
    <lineage>
        <taxon>Eukaryota</taxon>
        <taxon>Viridiplantae</taxon>
        <taxon>Chlorophyta</taxon>
        <taxon>core chlorophytes</taxon>
        <taxon>Chlorophyceae</taxon>
        <taxon>CS clade</taxon>
        <taxon>Chlamydomonadales</taxon>
        <taxon>Dunaliellaceae</taxon>
        <taxon>Dunaliella</taxon>
    </lineage>
</organism>
<evidence type="ECO:0000313" key="2">
    <source>
        <dbReference type="Proteomes" id="UP000815325"/>
    </source>
</evidence>
<gene>
    <name evidence="1" type="ORF">DUNSADRAFT_13864</name>
</gene>
<comment type="caution">
    <text evidence="1">The sequence shown here is derived from an EMBL/GenBank/DDBJ whole genome shotgun (WGS) entry which is preliminary data.</text>
</comment>